<evidence type="ECO:0000313" key="3">
    <source>
        <dbReference type="EMBL" id="MBB4630879.1"/>
    </source>
</evidence>
<accession>A0A7W7AYT9</accession>
<organism evidence="3 4">
    <name type="scientific">Sphingosinicella soli</name>
    <dbReference type="NCBI Taxonomy" id="333708"/>
    <lineage>
        <taxon>Bacteria</taxon>
        <taxon>Pseudomonadati</taxon>
        <taxon>Pseudomonadota</taxon>
        <taxon>Alphaproteobacteria</taxon>
        <taxon>Sphingomonadales</taxon>
        <taxon>Sphingosinicellaceae</taxon>
        <taxon>Sphingosinicella</taxon>
    </lineage>
</organism>
<name>A0A7W7AYT9_9SPHN</name>
<dbReference type="SUPFAM" id="SSF53474">
    <property type="entry name" value="alpha/beta-Hydrolases"/>
    <property type="match status" value="1"/>
</dbReference>
<dbReference type="EMBL" id="JACHNZ010000003">
    <property type="protein sequence ID" value="MBB4630879.1"/>
    <property type="molecule type" value="Genomic_DNA"/>
</dbReference>
<dbReference type="Proteomes" id="UP000566324">
    <property type="component" value="Unassembled WGS sequence"/>
</dbReference>
<dbReference type="AlphaFoldDB" id="A0A7W7AYT9"/>
<protein>
    <submittedName>
        <fullName evidence="3">Pimeloyl-ACP methyl ester carboxylesterase</fullName>
    </submittedName>
</protein>
<proteinExistence type="predicted"/>
<feature type="domain" description="AB hydrolase-1" evidence="2">
    <location>
        <begin position="22"/>
        <end position="247"/>
    </location>
</feature>
<dbReference type="RefSeq" id="WP_184064564.1">
    <property type="nucleotide sequence ID" value="NZ_JACHNZ010000003.1"/>
</dbReference>
<dbReference type="GO" id="GO:0016787">
    <property type="term" value="F:hydrolase activity"/>
    <property type="evidence" value="ECO:0007669"/>
    <property type="project" value="UniProtKB-KW"/>
</dbReference>
<evidence type="ECO:0000313" key="4">
    <source>
        <dbReference type="Proteomes" id="UP000566324"/>
    </source>
</evidence>
<dbReference type="PANTHER" id="PTHR43798:SF31">
    <property type="entry name" value="AB HYDROLASE SUPERFAMILY PROTEIN YCLE"/>
    <property type="match status" value="1"/>
</dbReference>
<dbReference type="PANTHER" id="PTHR43798">
    <property type="entry name" value="MONOACYLGLYCEROL LIPASE"/>
    <property type="match status" value="1"/>
</dbReference>
<keyword evidence="1" id="KW-0378">Hydrolase</keyword>
<dbReference type="Gene3D" id="3.40.50.1820">
    <property type="entry name" value="alpha/beta hydrolase"/>
    <property type="match status" value="1"/>
</dbReference>
<gene>
    <name evidence="3" type="ORF">GGQ98_000484</name>
</gene>
<dbReference type="GO" id="GO:0016020">
    <property type="term" value="C:membrane"/>
    <property type="evidence" value="ECO:0007669"/>
    <property type="project" value="TreeGrafter"/>
</dbReference>
<sequence length="268" mass="29450">MPELKRPDGAMIHYEVVGEGDPVLCLGGWGTFCHGNSAGLPFGLTDRHSVILMDYRGLADSTDNPETPISMRVYADDAIAVLDALGLKNVHLLGMVGIGACVCQQIAIVRPDLARTLVNTGAWATMDPLLADQLRLFLDIHRDAGWATFQRLVCAYSFSADYYNANADRLIGPQGPWRELQGKIDTHARFIDASIDYDVIEDLKQVQTPALIMHAPLDTITGPRTTKPIEEALPNATGFVMEGAAHVLAGKDQRSRFSQRLFEFYAQH</sequence>
<keyword evidence="4" id="KW-1185">Reference proteome</keyword>
<dbReference type="Pfam" id="PF00561">
    <property type="entry name" value="Abhydrolase_1"/>
    <property type="match status" value="1"/>
</dbReference>
<evidence type="ECO:0000259" key="2">
    <source>
        <dbReference type="Pfam" id="PF00561"/>
    </source>
</evidence>
<dbReference type="InterPro" id="IPR029058">
    <property type="entry name" value="AB_hydrolase_fold"/>
</dbReference>
<dbReference type="InterPro" id="IPR050266">
    <property type="entry name" value="AB_hydrolase_sf"/>
</dbReference>
<evidence type="ECO:0000256" key="1">
    <source>
        <dbReference type="ARBA" id="ARBA00022801"/>
    </source>
</evidence>
<reference evidence="3 4" key="1">
    <citation type="submission" date="2020-08" db="EMBL/GenBank/DDBJ databases">
        <title>Genomic Encyclopedia of Type Strains, Phase IV (KMG-IV): sequencing the most valuable type-strain genomes for metagenomic binning, comparative biology and taxonomic classification.</title>
        <authorList>
            <person name="Goeker M."/>
        </authorList>
    </citation>
    <scope>NUCLEOTIDE SEQUENCE [LARGE SCALE GENOMIC DNA]</scope>
    <source>
        <strain evidence="3 4">DSM 17328</strain>
    </source>
</reference>
<comment type="caution">
    <text evidence="3">The sequence shown here is derived from an EMBL/GenBank/DDBJ whole genome shotgun (WGS) entry which is preliminary data.</text>
</comment>
<dbReference type="InterPro" id="IPR000073">
    <property type="entry name" value="AB_hydrolase_1"/>
</dbReference>